<dbReference type="AlphaFoldDB" id="A0A0N4Y8H3"/>
<sequence>LLILSICTTDSYKFLVYSPIFGYSHQNYLGSIADVLTEAGHDVTMLMPIFDVDLENKTGVKLTKKIIKLPPFPKNLEIFAARDAVFGNMWISEPDMRSLVQLTHNFSVSSANTCEVIFGEYLGLLNEDQLLKQLEDSKFDVGIAEPFTMCSFVNFGFAGIFEELKIPATIAALSVVHLELISHCIGEPSVPSYVPGNRLVSLSVVL</sequence>
<keyword evidence="3" id="KW-0328">Glycosyltransferase</keyword>
<evidence type="ECO:0000256" key="5">
    <source>
        <dbReference type="ARBA" id="ARBA00022729"/>
    </source>
</evidence>
<evidence type="ECO:0000256" key="1">
    <source>
        <dbReference type="ARBA" id="ARBA00009995"/>
    </source>
</evidence>
<name>A0A0N4Y8H3_NIPBR</name>
<organism evidence="7">
    <name type="scientific">Nippostrongylus brasiliensis</name>
    <name type="common">Rat hookworm</name>
    <dbReference type="NCBI Taxonomy" id="27835"/>
    <lineage>
        <taxon>Eukaryota</taxon>
        <taxon>Metazoa</taxon>
        <taxon>Ecdysozoa</taxon>
        <taxon>Nematoda</taxon>
        <taxon>Chromadorea</taxon>
        <taxon>Rhabditida</taxon>
        <taxon>Rhabditina</taxon>
        <taxon>Rhabditomorpha</taxon>
        <taxon>Strongyloidea</taxon>
        <taxon>Heligmosomidae</taxon>
        <taxon>Nippostrongylus</taxon>
    </lineage>
</organism>
<reference evidence="7" key="1">
    <citation type="submission" date="2017-02" db="UniProtKB">
        <authorList>
            <consortium name="WormBaseParasite"/>
        </authorList>
    </citation>
    <scope>IDENTIFICATION</scope>
</reference>
<comment type="catalytic activity">
    <reaction evidence="6">
        <text>glucuronate acceptor + UDP-alpha-D-glucuronate = acceptor beta-D-glucuronoside + UDP + H(+)</text>
        <dbReference type="Rhea" id="RHEA:21032"/>
        <dbReference type="ChEBI" id="CHEBI:15378"/>
        <dbReference type="ChEBI" id="CHEBI:58052"/>
        <dbReference type="ChEBI" id="CHEBI:58223"/>
        <dbReference type="ChEBI" id="CHEBI:132367"/>
        <dbReference type="ChEBI" id="CHEBI:132368"/>
        <dbReference type="EC" id="2.4.1.17"/>
    </reaction>
</comment>
<proteinExistence type="inferred from homology"/>
<dbReference type="PANTHER" id="PTHR48043">
    <property type="entry name" value="EG:EG0003.4 PROTEIN-RELATED"/>
    <property type="match status" value="1"/>
</dbReference>
<evidence type="ECO:0000256" key="3">
    <source>
        <dbReference type="ARBA" id="ARBA00022676"/>
    </source>
</evidence>
<keyword evidence="4" id="KW-0808">Transferase</keyword>
<evidence type="ECO:0000256" key="4">
    <source>
        <dbReference type="ARBA" id="ARBA00022679"/>
    </source>
</evidence>
<evidence type="ECO:0000256" key="6">
    <source>
        <dbReference type="ARBA" id="ARBA00047475"/>
    </source>
</evidence>
<dbReference type="WBParaSite" id="NBR_0001252201-mRNA-1">
    <property type="protein sequence ID" value="NBR_0001252201-mRNA-1"/>
    <property type="gene ID" value="NBR_0001252201"/>
</dbReference>
<comment type="similarity">
    <text evidence="1">Belongs to the UDP-glycosyltransferase family.</text>
</comment>
<dbReference type="EC" id="2.4.1.17" evidence="2"/>
<dbReference type="GO" id="GO:0015020">
    <property type="term" value="F:glucuronosyltransferase activity"/>
    <property type="evidence" value="ECO:0007669"/>
    <property type="project" value="UniProtKB-EC"/>
</dbReference>
<dbReference type="PANTHER" id="PTHR48043:SF23">
    <property type="entry name" value="UDP-GLUCURONOSYLTRANSFERASE"/>
    <property type="match status" value="1"/>
</dbReference>
<keyword evidence="5" id="KW-0732">Signal</keyword>
<dbReference type="OMA" id="CANIFQQ"/>
<evidence type="ECO:0000313" key="7">
    <source>
        <dbReference type="WBParaSite" id="NBR_0001252201-mRNA-1"/>
    </source>
</evidence>
<dbReference type="InterPro" id="IPR002213">
    <property type="entry name" value="UDP_glucos_trans"/>
</dbReference>
<dbReference type="SUPFAM" id="SSF53756">
    <property type="entry name" value="UDP-Glycosyltransferase/glycogen phosphorylase"/>
    <property type="match status" value="1"/>
</dbReference>
<protein>
    <recommendedName>
        <fullName evidence="2">glucuronosyltransferase</fullName>
        <ecNumber evidence="2">2.4.1.17</ecNumber>
    </recommendedName>
</protein>
<evidence type="ECO:0000256" key="2">
    <source>
        <dbReference type="ARBA" id="ARBA00012544"/>
    </source>
</evidence>
<dbReference type="InterPro" id="IPR050271">
    <property type="entry name" value="UDP-glycosyltransferase"/>
</dbReference>
<accession>A0A0N4Y8H3</accession>
<dbReference type="Pfam" id="PF00201">
    <property type="entry name" value="UDPGT"/>
    <property type="match status" value="1"/>
</dbReference>